<organism evidence="2 3">
    <name type="scientific">Platysternon megacephalum</name>
    <name type="common">big-headed turtle</name>
    <dbReference type="NCBI Taxonomy" id="55544"/>
    <lineage>
        <taxon>Eukaryota</taxon>
        <taxon>Metazoa</taxon>
        <taxon>Chordata</taxon>
        <taxon>Craniata</taxon>
        <taxon>Vertebrata</taxon>
        <taxon>Euteleostomi</taxon>
        <taxon>Archelosauria</taxon>
        <taxon>Testudinata</taxon>
        <taxon>Testudines</taxon>
        <taxon>Cryptodira</taxon>
        <taxon>Durocryptodira</taxon>
        <taxon>Testudinoidea</taxon>
        <taxon>Platysternidae</taxon>
        <taxon>Platysternon</taxon>
    </lineage>
</organism>
<dbReference type="AlphaFoldDB" id="A0A4D9E0L2"/>
<evidence type="ECO:0000313" key="2">
    <source>
        <dbReference type="EMBL" id="TFK04111.1"/>
    </source>
</evidence>
<feature type="compositionally biased region" description="Basic and acidic residues" evidence="1">
    <location>
        <begin position="36"/>
        <end position="49"/>
    </location>
</feature>
<reference evidence="2 3" key="2">
    <citation type="submission" date="2019-04" db="EMBL/GenBank/DDBJ databases">
        <title>The genome sequence of big-headed turtle.</title>
        <authorList>
            <person name="Gong S."/>
        </authorList>
    </citation>
    <scope>NUCLEOTIDE SEQUENCE [LARGE SCALE GENOMIC DNA]</scope>
    <source>
        <strain evidence="2">DO16091913</strain>
        <tissue evidence="2">Muscle</tissue>
    </source>
</reference>
<comment type="caution">
    <text evidence="2">The sequence shown here is derived from an EMBL/GenBank/DDBJ whole genome shotgun (WGS) entry which is preliminary data.</text>
</comment>
<feature type="region of interest" description="Disordered" evidence="1">
    <location>
        <begin position="28"/>
        <end position="54"/>
    </location>
</feature>
<dbReference type="EMBL" id="QXTE01000146">
    <property type="protein sequence ID" value="TFK04111.1"/>
    <property type="molecule type" value="Genomic_DNA"/>
</dbReference>
<gene>
    <name evidence="2" type="ORF">DR999_PMT13477</name>
</gene>
<dbReference type="Proteomes" id="UP000297703">
    <property type="component" value="Unassembled WGS sequence"/>
</dbReference>
<accession>A0A4D9E0L2</accession>
<evidence type="ECO:0000256" key="1">
    <source>
        <dbReference type="SAM" id="MobiDB-lite"/>
    </source>
</evidence>
<proteinExistence type="predicted"/>
<reference evidence="2 3" key="1">
    <citation type="submission" date="2019-04" db="EMBL/GenBank/DDBJ databases">
        <title>Draft genome of the big-headed turtle Platysternon megacephalum.</title>
        <authorList>
            <person name="Gong S."/>
        </authorList>
    </citation>
    <scope>NUCLEOTIDE SEQUENCE [LARGE SCALE GENOMIC DNA]</scope>
    <source>
        <strain evidence="2">DO16091913</strain>
        <tissue evidence="2">Muscle</tissue>
    </source>
</reference>
<keyword evidence="3" id="KW-1185">Reference proteome</keyword>
<name>A0A4D9E0L2_9SAUR</name>
<evidence type="ECO:0000313" key="3">
    <source>
        <dbReference type="Proteomes" id="UP000297703"/>
    </source>
</evidence>
<protein>
    <submittedName>
        <fullName evidence="2">Inhibin beta C chain</fullName>
    </submittedName>
</protein>
<sequence>MGYFKQESKIQLFSLVTVLWGFPAQFPSSKAVQDSGSREARACGVKSDKSSPLPAHRNPLLPHACWAIQLSSHTMAAFALQSSSEGLKKRTHLQRLQRYCPGCKPQLQLSS</sequence>